<name>A0A563U5R1_9SPHI</name>
<protein>
    <submittedName>
        <fullName evidence="1">Uncharacterized protein</fullName>
    </submittedName>
</protein>
<gene>
    <name evidence="1" type="ORF">FPZ42_06560</name>
</gene>
<dbReference type="OrthoDB" id="9826798at2"/>
<evidence type="ECO:0000313" key="1">
    <source>
        <dbReference type="EMBL" id="TWR26696.1"/>
    </source>
</evidence>
<dbReference type="RefSeq" id="WP_146269701.1">
    <property type="nucleotide sequence ID" value="NZ_VOEI01000002.1"/>
</dbReference>
<reference evidence="1 2" key="1">
    <citation type="submission" date="2019-07" db="EMBL/GenBank/DDBJ databases">
        <authorList>
            <person name="Kim J."/>
        </authorList>
    </citation>
    <scope>NUCLEOTIDE SEQUENCE [LARGE SCALE GENOMIC DNA]</scope>
    <source>
        <strain evidence="1 2">MJ1a</strain>
    </source>
</reference>
<dbReference type="AlphaFoldDB" id="A0A563U5R1"/>
<evidence type="ECO:0000313" key="2">
    <source>
        <dbReference type="Proteomes" id="UP000318010"/>
    </source>
</evidence>
<dbReference type="Proteomes" id="UP000318010">
    <property type="component" value="Unassembled WGS sequence"/>
</dbReference>
<proteinExistence type="predicted"/>
<accession>A0A563U5R1</accession>
<sequence>MPQIKTIEEANKQHLEWPSIPGVIARLDLRLKQSGDVFGKISFTASVYIKQDSSAVLDGTLIDKIVMQTGYPDISNYITFKNSGTLLNSDKQTLQPMIWVAGNSGSILKTVFASNSNDTVLVKYEIQLDLQKAKALGLSDSFSSAIEIKVSKDDTTSHLVTILIN</sequence>
<comment type="caution">
    <text evidence="1">The sequence shown here is derived from an EMBL/GenBank/DDBJ whole genome shotgun (WGS) entry which is preliminary data.</text>
</comment>
<dbReference type="EMBL" id="VOEI01000002">
    <property type="protein sequence ID" value="TWR26696.1"/>
    <property type="molecule type" value="Genomic_DNA"/>
</dbReference>
<keyword evidence="2" id="KW-1185">Reference proteome</keyword>
<organism evidence="1 2">
    <name type="scientific">Mucilaginibacter achroorhodeus</name>
    <dbReference type="NCBI Taxonomy" id="2599294"/>
    <lineage>
        <taxon>Bacteria</taxon>
        <taxon>Pseudomonadati</taxon>
        <taxon>Bacteroidota</taxon>
        <taxon>Sphingobacteriia</taxon>
        <taxon>Sphingobacteriales</taxon>
        <taxon>Sphingobacteriaceae</taxon>
        <taxon>Mucilaginibacter</taxon>
    </lineage>
</organism>